<proteinExistence type="predicted"/>
<dbReference type="Proteomes" id="UP000828048">
    <property type="component" value="Chromosome 9"/>
</dbReference>
<keyword evidence="2" id="KW-1185">Reference proteome</keyword>
<evidence type="ECO:0000313" key="2">
    <source>
        <dbReference type="Proteomes" id="UP000828048"/>
    </source>
</evidence>
<protein>
    <submittedName>
        <fullName evidence="1">Uncharacterized protein</fullName>
    </submittedName>
</protein>
<reference evidence="1 2" key="1">
    <citation type="journal article" date="2021" name="Hortic Res">
        <title>High-quality reference genome and annotation aids understanding of berry development for evergreen blueberry (Vaccinium darrowii).</title>
        <authorList>
            <person name="Yu J."/>
            <person name="Hulse-Kemp A.M."/>
            <person name="Babiker E."/>
            <person name="Staton M."/>
        </authorList>
    </citation>
    <scope>NUCLEOTIDE SEQUENCE [LARGE SCALE GENOMIC DNA]</scope>
    <source>
        <strain evidence="2">cv. NJ 8807/NJ 8810</strain>
        <tissue evidence="1">Young leaf</tissue>
    </source>
</reference>
<dbReference type="EMBL" id="CM037159">
    <property type="protein sequence ID" value="KAH7867332.1"/>
    <property type="molecule type" value="Genomic_DNA"/>
</dbReference>
<evidence type="ECO:0000313" key="1">
    <source>
        <dbReference type="EMBL" id="KAH7867332.1"/>
    </source>
</evidence>
<sequence length="121" mass="14211">MLLKMNFRFLVGGRWRRRRSNRYEKLHSINEKAVAGPRPRPRWMAKMNGKLKGFRLPRSRKLNWKAISGVTFPTAIARIYYDIVRRTKMEDICSGVTFSGQWGLPVLSHSSVERTIPLHRD</sequence>
<organism evidence="1 2">
    <name type="scientific">Vaccinium darrowii</name>
    <dbReference type="NCBI Taxonomy" id="229202"/>
    <lineage>
        <taxon>Eukaryota</taxon>
        <taxon>Viridiplantae</taxon>
        <taxon>Streptophyta</taxon>
        <taxon>Embryophyta</taxon>
        <taxon>Tracheophyta</taxon>
        <taxon>Spermatophyta</taxon>
        <taxon>Magnoliopsida</taxon>
        <taxon>eudicotyledons</taxon>
        <taxon>Gunneridae</taxon>
        <taxon>Pentapetalae</taxon>
        <taxon>asterids</taxon>
        <taxon>Ericales</taxon>
        <taxon>Ericaceae</taxon>
        <taxon>Vaccinioideae</taxon>
        <taxon>Vaccinieae</taxon>
        <taxon>Vaccinium</taxon>
    </lineage>
</organism>
<comment type="caution">
    <text evidence="1">The sequence shown here is derived from an EMBL/GenBank/DDBJ whole genome shotgun (WGS) entry which is preliminary data.</text>
</comment>
<accession>A0ACB7ZMP6</accession>
<name>A0ACB7ZMP6_9ERIC</name>
<gene>
    <name evidence="1" type="ORF">Vadar_032045</name>
</gene>